<dbReference type="NCBIfam" id="TIGR00727">
    <property type="entry name" value="ISP4_OPT"/>
    <property type="match status" value="1"/>
</dbReference>
<dbReference type="Proteomes" id="UP000694864">
    <property type="component" value="Chromosome 11"/>
</dbReference>
<evidence type="ECO:0000256" key="5">
    <source>
        <dbReference type="ARBA" id="ARBA00022856"/>
    </source>
</evidence>
<evidence type="ECO:0000256" key="7">
    <source>
        <dbReference type="ARBA" id="ARBA00022989"/>
    </source>
</evidence>
<feature type="transmembrane region" description="Helical" evidence="10">
    <location>
        <begin position="535"/>
        <end position="557"/>
    </location>
</feature>
<feature type="transmembrane region" description="Helical" evidence="10">
    <location>
        <begin position="423"/>
        <end position="443"/>
    </location>
</feature>
<reference evidence="12" key="2">
    <citation type="submission" date="2025-08" db="UniProtKB">
        <authorList>
            <consortium name="RefSeq"/>
        </authorList>
    </citation>
    <scope>IDENTIFICATION</scope>
    <source>
        <tissue evidence="12">Leaf</tissue>
    </source>
</reference>
<accession>A0ABM0UTG7</accession>
<feature type="region of interest" description="Disordered" evidence="9">
    <location>
        <begin position="665"/>
        <end position="692"/>
    </location>
</feature>
<feature type="transmembrane region" description="Helical" evidence="10">
    <location>
        <begin position="290"/>
        <end position="314"/>
    </location>
</feature>
<dbReference type="GeneID" id="104728848"/>
<dbReference type="InterPro" id="IPR004648">
    <property type="entry name" value="Oligpept_transpt"/>
</dbReference>
<sequence length="758" mass="84732">MAEIVQDTTRVMEIEGDVVEEDDLDRCVVEEVELTVPKTDDPTLPVLTFRMWTLGLGACIILSFVNQFFWYRQMPLTITGISAQIAVVPLGHLMAKVLPTRMFLEGSKWEFSMNPGPFNVKEHVLITIFANSGAGTVYATHILSAIKLYYKRSLPFLPAFLLMITTQFLRFGWAGLFRKHLVEPGEMWWPSNLVQVSLFNALYEKEKKRKGCMTRIQFFLIVLVTSFAYYILPGYLFTMITSISWVCWLSPKSVLVHQLGSGEQGLGVGAIGIDWATISSYLGSPLASPLFATINVAIGFAGIMYVATPICYWLNIYKAKTYPIFSSGLFMGNGSSYDVLSIIDNKFHLDREIYAKTGSIHMSTFFAVTYGLGFATLSATIVHVLIFNGRDLWKQTRGAFQRNKKMDLHTRIMKKNYREVPMWWFYVILVLNIALIMFISFYYNATVQLPWWGVLLACAIAVFFTPLIGVIVATTNQAPGLNVITEYVIGYIYPERPVANMCFKVYGYISMTQALTFIQDFKLGLYMKIPPRSMFMAQVVGTLVAVIVYTGTAWWLMVDIPHLCDKSLLPPDSEWTCPMDRVFFDASVIWGLVGPRRMFGDLGEYSAINWINALALVGKVKPAPPPVSANPEVDLMLDVVSGSVPCADLVSNFEYPPLIVAGSSSSEVSTGDPVTADPYHTTDVGPSSVNDKITSSTPLKYSTVARDPSCLEEIGTPTQYVSGVPFVIIPDENIQAAKIEFKDFIFAQFHGPPQQWAE</sequence>
<evidence type="ECO:0000256" key="3">
    <source>
        <dbReference type="ARBA" id="ARBA00022448"/>
    </source>
</evidence>
<evidence type="ECO:0000256" key="9">
    <source>
        <dbReference type="SAM" id="MobiDB-lite"/>
    </source>
</evidence>
<dbReference type="RefSeq" id="XP_010446080.2">
    <property type="nucleotide sequence ID" value="XM_010447778.2"/>
</dbReference>
<evidence type="ECO:0000256" key="10">
    <source>
        <dbReference type="SAM" id="Phobius"/>
    </source>
</evidence>
<evidence type="ECO:0000313" key="12">
    <source>
        <dbReference type="RefSeq" id="XP_010446080.2"/>
    </source>
</evidence>
<feature type="transmembrane region" description="Helical" evidence="10">
    <location>
        <begin position="449"/>
        <end position="473"/>
    </location>
</feature>
<proteinExistence type="inferred from homology"/>
<dbReference type="NCBIfam" id="TIGR00728">
    <property type="entry name" value="OPT_sfam"/>
    <property type="match status" value="1"/>
</dbReference>
<evidence type="ECO:0000256" key="2">
    <source>
        <dbReference type="ARBA" id="ARBA00005484"/>
    </source>
</evidence>
<dbReference type="PANTHER" id="PTHR22601">
    <property type="entry name" value="ISP4 LIKE PROTEIN"/>
    <property type="match status" value="1"/>
</dbReference>
<comment type="similarity">
    <text evidence="2">Belongs to the oligopeptide OPT transporter (TC 2.A.67.1) family.</text>
</comment>
<keyword evidence="5" id="KW-0571">Peptide transport</keyword>
<keyword evidence="11" id="KW-1185">Reference proteome</keyword>
<keyword evidence="6" id="KW-0653">Protein transport</keyword>
<feature type="transmembrane region" description="Helical" evidence="10">
    <location>
        <begin position="124"/>
        <end position="144"/>
    </location>
</feature>
<name>A0ABM0UTG7_CAMSA</name>
<keyword evidence="8 10" id="KW-0472">Membrane</keyword>
<feature type="transmembrane region" description="Helical" evidence="10">
    <location>
        <begin position="363"/>
        <end position="387"/>
    </location>
</feature>
<feature type="transmembrane region" description="Helical" evidence="10">
    <location>
        <begin position="51"/>
        <end position="71"/>
    </location>
</feature>
<feature type="transmembrane region" description="Helical" evidence="10">
    <location>
        <begin position="215"/>
        <end position="232"/>
    </location>
</feature>
<keyword evidence="3" id="KW-0813">Transport</keyword>
<feature type="transmembrane region" description="Helical" evidence="10">
    <location>
        <begin position="156"/>
        <end position="175"/>
    </location>
</feature>
<organism evidence="11 12">
    <name type="scientific">Camelina sativa</name>
    <name type="common">False flax</name>
    <name type="synonym">Myagrum sativum</name>
    <dbReference type="NCBI Taxonomy" id="90675"/>
    <lineage>
        <taxon>Eukaryota</taxon>
        <taxon>Viridiplantae</taxon>
        <taxon>Streptophyta</taxon>
        <taxon>Embryophyta</taxon>
        <taxon>Tracheophyta</taxon>
        <taxon>Spermatophyta</taxon>
        <taxon>Magnoliopsida</taxon>
        <taxon>eudicotyledons</taxon>
        <taxon>Gunneridae</taxon>
        <taxon>Pentapetalae</taxon>
        <taxon>rosids</taxon>
        <taxon>malvids</taxon>
        <taxon>Brassicales</taxon>
        <taxon>Brassicaceae</taxon>
        <taxon>Camelineae</taxon>
        <taxon>Camelina</taxon>
    </lineage>
</organism>
<evidence type="ECO:0000256" key="1">
    <source>
        <dbReference type="ARBA" id="ARBA00004141"/>
    </source>
</evidence>
<dbReference type="InterPro" id="IPR004813">
    <property type="entry name" value="OPT"/>
</dbReference>
<comment type="subcellular location">
    <subcellularLocation>
        <location evidence="1">Membrane</location>
        <topology evidence="1">Multi-pass membrane protein</topology>
    </subcellularLocation>
</comment>
<evidence type="ECO:0000256" key="8">
    <source>
        <dbReference type="ARBA" id="ARBA00023136"/>
    </source>
</evidence>
<keyword evidence="7 10" id="KW-1133">Transmembrane helix</keyword>
<dbReference type="Pfam" id="PF03169">
    <property type="entry name" value="OPT"/>
    <property type="match status" value="1"/>
</dbReference>
<evidence type="ECO:0000313" key="11">
    <source>
        <dbReference type="Proteomes" id="UP000694864"/>
    </source>
</evidence>
<reference evidence="11" key="1">
    <citation type="journal article" date="2014" name="Nat. Commun.">
        <title>The emerging biofuel crop Camelina sativa retains a highly undifferentiated hexaploid genome structure.</title>
        <authorList>
            <person name="Kagale S."/>
            <person name="Koh C."/>
            <person name="Nixon J."/>
            <person name="Bollina V."/>
            <person name="Clarke W.E."/>
            <person name="Tuteja R."/>
            <person name="Spillane C."/>
            <person name="Robinson S.J."/>
            <person name="Links M.G."/>
            <person name="Clarke C."/>
            <person name="Higgins E.E."/>
            <person name="Huebert T."/>
            <person name="Sharpe A.G."/>
            <person name="Parkin I.A."/>
        </authorList>
    </citation>
    <scope>NUCLEOTIDE SEQUENCE [LARGE SCALE GENOMIC DNA]</scope>
    <source>
        <strain evidence="11">cv. DH55</strain>
    </source>
</reference>
<evidence type="ECO:0000256" key="4">
    <source>
        <dbReference type="ARBA" id="ARBA00022692"/>
    </source>
</evidence>
<gene>
    <name evidence="12" type="primary">LOC104728848</name>
</gene>
<protein>
    <submittedName>
        <fullName evidence="12">Oligopeptide transporter 9-like</fullName>
    </submittedName>
</protein>
<keyword evidence="4 10" id="KW-0812">Transmembrane</keyword>
<evidence type="ECO:0000256" key="6">
    <source>
        <dbReference type="ARBA" id="ARBA00022927"/>
    </source>
</evidence>